<proteinExistence type="predicted"/>
<dbReference type="Pfam" id="PF13469">
    <property type="entry name" value="Sulfotransfer_3"/>
    <property type="match status" value="1"/>
</dbReference>
<gene>
    <name evidence="3" type="ORF">GCM10023216_04980</name>
</gene>
<dbReference type="PANTHER" id="PTHR10605:SF56">
    <property type="entry name" value="BIFUNCTIONAL HEPARAN SULFATE N-DEACETYLASE_N-SULFOTRANSFERASE"/>
    <property type="match status" value="1"/>
</dbReference>
<evidence type="ECO:0000256" key="2">
    <source>
        <dbReference type="SAM" id="MobiDB-lite"/>
    </source>
</evidence>
<feature type="region of interest" description="Disordered" evidence="2">
    <location>
        <begin position="242"/>
        <end position="281"/>
    </location>
</feature>
<dbReference type="EMBL" id="BAABID010000004">
    <property type="protein sequence ID" value="GAA4719350.1"/>
    <property type="molecule type" value="Genomic_DNA"/>
</dbReference>
<evidence type="ECO:0000256" key="1">
    <source>
        <dbReference type="ARBA" id="ARBA00022679"/>
    </source>
</evidence>
<dbReference type="InterPro" id="IPR046237">
    <property type="entry name" value="DUF6270"/>
</dbReference>
<dbReference type="RefSeq" id="WP_172148766.1">
    <property type="nucleotide sequence ID" value="NZ_BAABID010000004.1"/>
</dbReference>
<dbReference type="SUPFAM" id="SSF52540">
    <property type="entry name" value="P-loop containing nucleoside triphosphate hydrolases"/>
    <property type="match status" value="1"/>
</dbReference>
<sequence>MTRHRVFIYGSCVSRDTFEHLDPGQFELVQYVARQSALSAYTRPVSMVAPPILASPFQQRMVSGDYASNIQSLIPEYGEHTDLALIDLTDERLGVYVLPDGSVITRTHELIDSDVESLLPPGTQHLAFGSDRHLEYWTQGITAVGSLFRQHMPRAAIILLDIPWAAYSESGGPAVPSFGVSASEANPVFELYSDIAAQALNAKVIRLNEHEVSSSPNHPWGEAPFHYSSEVYMKASRLITGDSGQTTIREQNADDTSKRASGPDQLRRTGPRTADSSNRDSVKPNLFIIGAEQSGCEWLSENIARHPEVYLPGAAGRRYFDDPIRFNSDKGDEAYRQSFMSGADHEWRIDCTPTYFWQSTGSPFSPKRTDAASSISKYTGDEAQVFVVLREPVTRAIAAYWHYFSMAHFDLPQSLFGLPREAGIIGQGFYKKHHDHWSTVFNESRIHIFLYDDLVTNPEGSIRRALEILSLEPPTNNWFEPIAAPDDATPPWVQRFQDRQSYSEQELAALFQLYRPDVKAVEQATGRKLDNWRVRSRVMRMNLGRANIGRQDV</sequence>
<evidence type="ECO:0000313" key="4">
    <source>
        <dbReference type="Proteomes" id="UP001500956"/>
    </source>
</evidence>
<dbReference type="PANTHER" id="PTHR10605">
    <property type="entry name" value="HEPARAN SULFATE SULFOTRANSFERASE"/>
    <property type="match status" value="1"/>
</dbReference>
<keyword evidence="1" id="KW-0808">Transferase</keyword>
<keyword evidence="4" id="KW-1185">Reference proteome</keyword>
<evidence type="ECO:0008006" key="5">
    <source>
        <dbReference type="Google" id="ProtNLM"/>
    </source>
</evidence>
<accession>A0ABP8Y1Z0</accession>
<name>A0ABP8Y1Z0_9MICO</name>
<dbReference type="InterPro" id="IPR037359">
    <property type="entry name" value="NST/OST"/>
</dbReference>
<evidence type="ECO:0000313" key="3">
    <source>
        <dbReference type="EMBL" id="GAA4719350.1"/>
    </source>
</evidence>
<organism evidence="3 4">
    <name type="scientific">Isoptericola chiayiensis</name>
    <dbReference type="NCBI Taxonomy" id="579446"/>
    <lineage>
        <taxon>Bacteria</taxon>
        <taxon>Bacillati</taxon>
        <taxon>Actinomycetota</taxon>
        <taxon>Actinomycetes</taxon>
        <taxon>Micrococcales</taxon>
        <taxon>Promicromonosporaceae</taxon>
        <taxon>Isoptericola</taxon>
    </lineage>
</organism>
<dbReference type="Gene3D" id="3.40.50.300">
    <property type="entry name" value="P-loop containing nucleotide triphosphate hydrolases"/>
    <property type="match status" value="1"/>
</dbReference>
<comment type="caution">
    <text evidence="3">The sequence shown here is derived from an EMBL/GenBank/DDBJ whole genome shotgun (WGS) entry which is preliminary data.</text>
</comment>
<dbReference type="Pfam" id="PF19786">
    <property type="entry name" value="DUF6270"/>
    <property type="match status" value="1"/>
</dbReference>
<dbReference type="Proteomes" id="UP001500956">
    <property type="component" value="Unassembled WGS sequence"/>
</dbReference>
<protein>
    <recommendedName>
        <fullName evidence="5">Sulfotransferase domain-containing protein</fullName>
    </recommendedName>
</protein>
<dbReference type="InterPro" id="IPR027417">
    <property type="entry name" value="P-loop_NTPase"/>
</dbReference>
<reference evidence="4" key="1">
    <citation type="journal article" date="2019" name="Int. J. Syst. Evol. Microbiol.">
        <title>The Global Catalogue of Microorganisms (GCM) 10K type strain sequencing project: providing services to taxonomists for standard genome sequencing and annotation.</title>
        <authorList>
            <consortium name="The Broad Institute Genomics Platform"/>
            <consortium name="The Broad Institute Genome Sequencing Center for Infectious Disease"/>
            <person name="Wu L."/>
            <person name="Ma J."/>
        </authorList>
    </citation>
    <scope>NUCLEOTIDE SEQUENCE [LARGE SCALE GENOMIC DNA]</scope>
    <source>
        <strain evidence="4">JCM 18063</strain>
    </source>
</reference>